<dbReference type="RefSeq" id="WP_206562620.1">
    <property type="nucleotide sequence ID" value="NZ_JAFKCZ010000027.1"/>
</dbReference>
<evidence type="ECO:0000256" key="1">
    <source>
        <dbReference type="SAM" id="Phobius"/>
    </source>
</evidence>
<protein>
    <submittedName>
        <fullName evidence="2">Uncharacterized protein</fullName>
    </submittedName>
</protein>
<feature type="transmembrane region" description="Helical" evidence="1">
    <location>
        <begin position="31"/>
        <end position="49"/>
    </location>
</feature>
<name>A0A939DIW6_9GAMM</name>
<gene>
    <name evidence="2" type="ORF">JYP50_21435</name>
</gene>
<evidence type="ECO:0000313" key="2">
    <source>
        <dbReference type="EMBL" id="MBN7799175.1"/>
    </source>
</evidence>
<dbReference type="Proteomes" id="UP000664303">
    <property type="component" value="Unassembled WGS sequence"/>
</dbReference>
<proteinExistence type="predicted"/>
<keyword evidence="1" id="KW-1133">Transmembrane helix</keyword>
<keyword evidence="3" id="KW-1185">Reference proteome</keyword>
<accession>A0A939DIW6</accession>
<reference evidence="2" key="1">
    <citation type="submission" date="2021-02" db="EMBL/GenBank/DDBJ databases">
        <title>PHA producing bacteria isolated from coastal sediment in Guangdong, Shenzhen.</title>
        <authorList>
            <person name="Zheng W."/>
            <person name="Yu S."/>
            <person name="Huang Y."/>
        </authorList>
    </citation>
    <scope>NUCLEOTIDE SEQUENCE</scope>
    <source>
        <strain evidence="2">TN14-10</strain>
    </source>
</reference>
<keyword evidence="1" id="KW-0812">Transmembrane</keyword>
<dbReference type="AlphaFoldDB" id="A0A939DIW6"/>
<sequence length="107" mass="12367">MKLDIAPEKNRRQLEYVRSFSVGNMLMLKKGFYQFLGSTCIIAGITLLFTNPDGSILQPDRYSRYEIGAFSILTGTAILFVTIMVSKWWKIMAKYEPKESSDDEWQQ</sequence>
<evidence type="ECO:0000313" key="3">
    <source>
        <dbReference type="Proteomes" id="UP000664303"/>
    </source>
</evidence>
<feature type="transmembrane region" description="Helical" evidence="1">
    <location>
        <begin position="69"/>
        <end position="89"/>
    </location>
</feature>
<comment type="caution">
    <text evidence="2">The sequence shown here is derived from an EMBL/GenBank/DDBJ whole genome shotgun (WGS) entry which is preliminary data.</text>
</comment>
<keyword evidence="1" id="KW-0472">Membrane</keyword>
<organism evidence="2 3">
    <name type="scientific">Parahaliea mediterranea</name>
    <dbReference type="NCBI Taxonomy" id="651086"/>
    <lineage>
        <taxon>Bacteria</taxon>
        <taxon>Pseudomonadati</taxon>
        <taxon>Pseudomonadota</taxon>
        <taxon>Gammaproteobacteria</taxon>
        <taxon>Cellvibrionales</taxon>
        <taxon>Halieaceae</taxon>
        <taxon>Parahaliea</taxon>
    </lineage>
</organism>
<dbReference type="EMBL" id="JAFKCZ010000027">
    <property type="protein sequence ID" value="MBN7799175.1"/>
    <property type="molecule type" value="Genomic_DNA"/>
</dbReference>